<evidence type="ECO:0000256" key="5">
    <source>
        <dbReference type="ARBA" id="ARBA00022989"/>
    </source>
</evidence>
<feature type="transmembrane region" description="Helical" evidence="7">
    <location>
        <begin position="41"/>
        <end position="62"/>
    </location>
</feature>
<reference evidence="10 11" key="1">
    <citation type="submission" date="2020-10" db="EMBL/GenBank/DDBJ databases">
        <title>Sequencing the genomes of 1000 actinobacteria strains.</title>
        <authorList>
            <person name="Klenk H.-P."/>
        </authorList>
    </citation>
    <scope>NUCLEOTIDE SEQUENCE [LARGE SCALE GENOMIC DNA]</scope>
    <source>
        <strain evidence="10 11">DSM 15666</strain>
    </source>
</reference>
<dbReference type="CDD" id="cd06261">
    <property type="entry name" value="TM_PBP2"/>
    <property type="match status" value="1"/>
</dbReference>
<dbReference type="PROSITE" id="PS50928">
    <property type="entry name" value="ABC_TM1"/>
    <property type="match status" value="1"/>
</dbReference>
<keyword evidence="10" id="KW-0762">Sugar transport</keyword>
<feature type="transmembrane region" description="Helical" evidence="7">
    <location>
        <begin position="139"/>
        <end position="161"/>
    </location>
</feature>
<evidence type="ECO:0000256" key="2">
    <source>
        <dbReference type="ARBA" id="ARBA00022448"/>
    </source>
</evidence>
<dbReference type="PANTHER" id="PTHR32243:SF52">
    <property type="entry name" value="ABC TRANSPORTER PERMEASE PROTEIN"/>
    <property type="match status" value="1"/>
</dbReference>
<keyword evidence="2 7" id="KW-0813">Transport</keyword>
<feature type="transmembrane region" description="Helical" evidence="7">
    <location>
        <begin position="212"/>
        <end position="235"/>
    </location>
</feature>
<dbReference type="InterPro" id="IPR000515">
    <property type="entry name" value="MetI-like"/>
</dbReference>
<evidence type="ECO:0000256" key="1">
    <source>
        <dbReference type="ARBA" id="ARBA00004651"/>
    </source>
</evidence>
<evidence type="ECO:0000256" key="7">
    <source>
        <dbReference type="RuleBase" id="RU363032"/>
    </source>
</evidence>
<protein>
    <submittedName>
        <fullName evidence="10">Multiple sugar transport system permease protein</fullName>
    </submittedName>
</protein>
<evidence type="ECO:0000313" key="11">
    <source>
        <dbReference type="Proteomes" id="UP000643525"/>
    </source>
</evidence>
<sequence length="305" mass="32129">MIETAEAPSSSLVEGAEPPPPRTSPRTAARRGGPRPRRTPGLVLSYGWVALSAVVVLVPLAYLASLSLMTQGQISAGLLLPAEPAWQNWGNAWNSAIPRGIANSLAAAFIGALLTLALALPGAWTIARHRTGGSALSGLILSPWLLPPVVAIIPLLTLLRLLGLINTLPGLTLVYALMNVPVAIWLLDGFIRRIPVEIEEAARLDGAGELQLLFRVVVPVLGPALIAVGVIVAILNYNEFLFATFLTQSEGSQTVPVVLAGMLSERVQDFGRIAASSLLAVIPIFTIAVLLQRHLVEGLTTGAVK</sequence>
<evidence type="ECO:0000256" key="4">
    <source>
        <dbReference type="ARBA" id="ARBA00022692"/>
    </source>
</evidence>
<evidence type="ECO:0000313" key="10">
    <source>
        <dbReference type="EMBL" id="MBE1524882.1"/>
    </source>
</evidence>
<keyword evidence="4 7" id="KW-0812">Transmembrane</keyword>
<dbReference type="Proteomes" id="UP000643525">
    <property type="component" value="Unassembled WGS sequence"/>
</dbReference>
<dbReference type="RefSeq" id="WP_192595833.1">
    <property type="nucleotide sequence ID" value="NZ_BAAALJ010000003.1"/>
</dbReference>
<name>A0ABR9JG20_9MICC</name>
<keyword evidence="3" id="KW-1003">Cell membrane</keyword>
<keyword evidence="5 7" id="KW-1133">Transmembrane helix</keyword>
<feature type="transmembrane region" description="Helical" evidence="7">
    <location>
        <begin position="270"/>
        <end position="291"/>
    </location>
</feature>
<evidence type="ECO:0000259" key="9">
    <source>
        <dbReference type="PROSITE" id="PS50928"/>
    </source>
</evidence>
<feature type="domain" description="ABC transmembrane type-1" evidence="9">
    <location>
        <begin position="101"/>
        <end position="291"/>
    </location>
</feature>
<dbReference type="PANTHER" id="PTHR32243">
    <property type="entry name" value="MALTOSE TRANSPORT SYSTEM PERMEASE-RELATED"/>
    <property type="match status" value="1"/>
</dbReference>
<dbReference type="EMBL" id="JADBED010000001">
    <property type="protein sequence ID" value="MBE1524882.1"/>
    <property type="molecule type" value="Genomic_DNA"/>
</dbReference>
<dbReference type="Gene3D" id="1.10.3720.10">
    <property type="entry name" value="MetI-like"/>
    <property type="match status" value="1"/>
</dbReference>
<evidence type="ECO:0000256" key="3">
    <source>
        <dbReference type="ARBA" id="ARBA00022475"/>
    </source>
</evidence>
<gene>
    <name evidence="10" type="ORF">H4W27_002000</name>
</gene>
<feature type="transmembrane region" description="Helical" evidence="7">
    <location>
        <begin position="105"/>
        <end position="127"/>
    </location>
</feature>
<proteinExistence type="inferred from homology"/>
<feature type="region of interest" description="Disordered" evidence="8">
    <location>
        <begin position="1"/>
        <end position="36"/>
    </location>
</feature>
<dbReference type="Pfam" id="PF00528">
    <property type="entry name" value="BPD_transp_1"/>
    <property type="match status" value="1"/>
</dbReference>
<keyword evidence="11" id="KW-1185">Reference proteome</keyword>
<keyword evidence="6 7" id="KW-0472">Membrane</keyword>
<comment type="similarity">
    <text evidence="7">Belongs to the binding-protein-dependent transport system permease family.</text>
</comment>
<comment type="subcellular location">
    <subcellularLocation>
        <location evidence="1 7">Cell membrane</location>
        <topology evidence="1 7">Multi-pass membrane protein</topology>
    </subcellularLocation>
</comment>
<dbReference type="InterPro" id="IPR035906">
    <property type="entry name" value="MetI-like_sf"/>
</dbReference>
<comment type="caution">
    <text evidence="10">The sequence shown here is derived from an EMBL/GenBank/DDBJ whole genome shotgun (WGS) entry which is preliminary data.</text>
</comment>
<organism evidence="10 11">
    <name type="scientific">Nesterenkonia lutea</name>
    <dbReference type="NCBI Taxonomy" id="272919"/>
    <lineage>
        <taxon>Bacteria</taxon>
        <taxon>Bacillati</taxon>
        <taxon>Actinomycetota</taxon>
        <taxon>Actinomycetes</taxon>
        <taxon>Micrococcales</taxon>
        <taxon>Micrococcaceae</taxon>
        <taxon>Nesterenkonia</taxon>
    </lineage>
</organism>
<dbReference type="InterPro" id="IPR050901">
    <property type="entry name" value="BP-dep_ABC_trans_perm"/>
</dbReference>
<feature type="transmembrane region" description="Helical" evidence="7">
    <location>
        <begin position="173"/>
        <end position="191"/>
    </location>
</feature>
<accession>A0ABR9JG20</accession>
<dbReference type="SUPFAM" id="SSF161098">
    <property type="entry name" value="MetI-like"/>
    <property type="match status" value="1"/>
</dbReference>
<evidence type="ECO:0000256" key="8">
    <source>
        <dbReference type="SAM" id="MobiDB-lite"/>
    </source>
</evidence>
<evidence type="ECO:0000256" key="6">
    <source>
        <dbReference type="ARBA" id="ARBA00023136"/>
    </source>
</evidence>